<name>A0A016RUD6_9BILA</name>
<evidence type="ECO:0000313" key="2">
    <source>
        <dbReference type="Proteomes" id="UP000024635"/>
    </source>
</evidence>
<proteinExistence type="predicted"/>
<reference evidence="2" key="1">
    <citation type="journal article" date="2015" name="Nat. Genet.">
        <title>The genome and transcriptome of the zoonotic hookworm Ancylostoma ceylanicum identify infection-specific gene families.</title>
        <authorList>
            <person name="Schwarz E.M."/>
            <person name="Hu Y."/>
            <person name="Antoshechkin I."/>
            <person name="Miller M.M."/>
            <person name="Sternberg P.W."/>
            <person name="Aroian R.V."/>
        </authorList>
    </citation>
    <scope>NUCLEOTIDE SEQUENCE</scope>
    <source>
        <strain evidence="2">HY135</strain>
    </source>
</reference>
<gene>
    <name evidence="1" type="primary">Acey_s0379.g316</name>
    <name evidence="1" type="ORF">Y032_0379g316</name>
</gene>
<sequence length="76" mass="8859">MIEKLLEKGKVETRCLLEAEVKIAWSDTIYTITKKVDSSEIMRECCFFEFTNRIFDPETLKQPKKRGSDGRSVNVQ</sequence>
<protein>
    <submittedName>
        <fullName evidence="1">Uncharacterized protein</fullName>
    </submittedName>
</protein>
<dbReference type="EMBL" id="JARK01001715">
    <property type="protein sequence ID" value="EYB81554.1"/>
    <property type="molecule type" value="Genomic_DNA"/>
</dbReference>
<comment type="caution">
    <text evidence="1">The sequence shown here is derived from an EMBL/GenBank/DDBJ whole genome shotgun (WGS) entry which is preliminary data.</text>
</comment>
<dbReference type="Proteomes" id="UP000024635">
    <property type="component" value="Unassembled WGS sequence"/>
</dbReference>
<evidence type="ECO:0000313" key="1">
    <source>
        <dbReference type="EMBL" id="EYB81554.1"/>
    </source>
</evidence>
<keyword evidence="2" id="KW-1185">Reference proteome</keyword>
<accession>A0A016RUD6</accession>
<dbReference type="AlphaFoldDB" id="A0A016RUD6"/>
<organism evidence="1 2">
    <name type="scientific">Ancylostoma ceylanicum</name>
    <dbReference type="NCBI Taxonomy" id="53326"/>
    <lineage>
        <taxon>Eukaryota</taxon>
        <taxon>Metazoa</taxon>
        <taxon>Ecdysozoa</taxon>
        <taxon>Nematoda</taxon>
        <taxon>Chromadorea</taxon>
        <taxon>Rhabditida</taxon>
        <taxon>Rhabditina</taxon>
        <taxon>Rhabditomorpha</taxon>
        <taxon>Strongyloidea</taxon>
        <taxon>Ancylostomatidae</taxon>
        <taxon>Ancylostomatinae</taxon>
        <taxon>Ancylostoma</taxon>
    </lineage>
</organism>